<sequence>MAPRICPFVKKKAILEPVPEPKYLQDRMEAFSVVLILKRVHLQKGLTGTSPVGTVYPDCKPQCTKTGGPNVIYQVKKLP</sequence>
<gene>
    <name evidence="1" type="ORF">COB67_07940</name>
</gene>
<comment type="caution">
    <text evidence="1">The sequence shown here is derived from an EMBL/GenBank/DDBJ whole genome shotgun (WGS) entry which is preliminary data.</text>
</comment>
<evidence type="ECO:0000313" key="1">
    <source>
        <dbReference type="EMBL" id="PCI27713.1"/>
    </source>
</evidence>
<evidence type="ECO:0000313" key="2">
    <source>
        <dbReference type="Proteomes" id="UP000218113"/>
    </source>
</evidence>
<dbReference type="AlphaFoldDB" id="A0A2A4T2B6"/>
<dbReference type="Proteomes" id="UP000218113">
    <property type="component" value="Unassembled WGS sequence"/>
</dbReference>
<proteinExistence type="predicted"/>
<organism evidence="1 2">
    <name type="scientific">SAR324 cluster bacterium</name>
    <dbReference type="NCBI Taxonomy" id="2024889"/>
    <lineage>
        <taxon>Bacteria</taxon>
        <taxon>Deltaproteobacteria</taxon>
        <taxon>SAR324 cluster</taxon>
    </lineage>
</organism>
<name>A0A2A4T2B6_9DELT</name>
<reference evidence="2" key="1">
    <citation type="submission" date="2017-08" db="EMBL/GenBank/DDBJ databases">
        <title>A dynamic microbial community with high functional redundancy inhabits the cold, oxic subseafloor aquifer.</title>
        <authorList>
            <person name="Tully B.J."/>
            <person name="Wheat C.G."/>
            <person name="Glazer B.T."/>
            <person name="Huber J.A."/>
        </authorList>
    </citation>
    <scope>NUCLEOTIDE SEQUENCE [LARGE SCALE GENOMIC DNA]</scope>
</reference>
<dbReference type="EMBL" id="NVSR01000051">
    <property type="protein sequence ID" value="PCI27713.1"/>
    <property type="molecule type" value="Genomic_DNA"/>
</dbReference>
<protein>
    <submittedName>
        <fullName evidence="1">Uncharacterized protein</fullName>
    </submittedName>
</protein>
<accession>A0A2A4T2B6</accession>